<name>H8LMP7_RICSL</name>
<accession>H8LMP7</accession>
<protein>
    <submittedName>
        <fullName evidence="1">Uncharacterized protein</fullName>
    </submittedName>
</protein>
<evidence type="ECO:0000313" key="2">
    <source>
        <dbReference type="Proteomes" id="UP000007592"/>
    </source>
</evidence>
<reference evidence="1 2" key="1">
    <citation type="submission" date="2012-03" db="EMBL/GenBank/DDBJ databases">
        <authorList>
            <person name="Johnson S.L."/>
            <person name="Munk A.C."/>
            <person name="Han S."/>
            <person name="Bruce D.C."/>
            <person name="Dasch G.A."/>
        </authorList>
    </citation>
    <scope>NUCLEOTIDE SEQUENCE [LARGE SCALE GENOMIC DNA]</scope>
    <source>
        <strain evidence="2">D-CWPP (RSB)</strain>
    </source>
</reference>
<dbReference type="EMBL" id="CP003375">
    <property type="protein sequence ID" value="AFD19977.1"/>
    <property type="molecule type" value="Genomic_DNA"/>
</dbReference>
<dbReference type="HOGENOM" id="CLU_3375661_0_0_5"/>
<proteinExistence type="predicted"/>
<dbReference type="Proteomes" id="UP000007592">
    <property type="component" value="Chromosome"/>
</dbReference>
<gene>
    <name evidence="1" type="ORF">MC3_05395</name>
</gene>
<dbReference type="KEGG" id="rsw:MC3_05395"/>
<sequence>MFKNLPLEYACLQVKLNFYNKNENILTYSQKCLI</sequence>
<dbReference type="AlphaFoldDB" id="H8LMP7"/>
<evidence type="ECO:0000313" key="1">
    <source>
        <dbReference type="EMBL" id="AFD19977.1"/>
    </source>
</evidence>
<organism evidence="1 2">
    <name type="scientific">Rickettsia slovaca str. D-CWPP</name>
    <dbReference type="NCBI Taxonomy" id="1105109"/>
    <lineage>
        <taxon>Bacteria</taxon>
        <taxon>Pseudomonadati</taxon>
        <taxon>Pseudomonadota</taxon>
        <taxon>Alphaproteobacteria</taxon>
        <taxon>Rickettsiales</taxon>
        <taxon>Rickettsiaceae</taxon>
        <taxon>Rickettsieae</taxon>
        <taxon>Rickettsia</taxon>
        <taxon>spotted fever group</taxon>
    </lineage>
</organism>